<organism evidence="1 2">
    <name type="scientific">Melastoma candidum</name>
    <dbReference type="NCBI Taxonomy" id="119954"/>
    <lineage>
        <taxon>Eukaryota</taxon>
        <taxon>Viridiplantae</taxon>
        <taxon>Streptophyta</taxon>
        <taxon>Embryophyta</taxon>
        <taxon>Tracheophyta</taxon>
        <taxon>Spermatophyta</taxon>
        <taxon>Magnoliopsida</taxon>
        <taxon>eudicotyledons</taxon>
        <taxon>Gunneridae</taxon>
        <taxon>Pentapetalae</taxon>
        <taxon>rosids</taxon>
        <taxon>malvids</taxon>
        <taxon>Myrtales</taxon>
        <taxon>Melastomataceae</taxon>
        <taxon>Melastomatoideae</taxon>
        <taxon>Melastomateae</taxon>
        <taxon>Melastoma</taxon>
    </lineage>
</organism>
<reference evidence="2" key="1">
    <citation type="journal article" date="2023" name="Front. Plant Sci.">
        <title>Chromosomal-level genome assembly of Melastoma candidum provides insights into trichome evolution.</title>
        <authorList>
            <person name="Zhong Y."/>
            <person name="Wu W."/>
            <person name="Sun C."/>
            <person name="Zou P."/>
            <person name="Liu Y."/>
            <person name="Dai S."/>
            <person name="Zhou R."/>
        </authorList>
    </citation>
    <scope>NUCLEOTIDE SEQUENCE [LARGE SCALE GENOMIC DNA]</scope>
</reference>
<comment type="caution">
    <text evidence="1">The sequence shown here is derived from an EMBL/GenBank/DDBJ whole genome shotgun (WGS) entry which is preliminary data.</text>
</comment>
<proteinExistence type="predicted"/>
<name>A0ACB9SAL0_9MYRT</name>
<protein>
    <submittedName>
        <fullName evidence="1">Uncharacterized protein</fullName>
    </submittedName>
</protein>
<keyword evidence="2" id="KW-1185">Reference proteome</keyword>
<dbReference type="EMBL" id="CM042880">
    <property type="protein sequence ID" value="KAI4387920.1"/>
    <property type="molecule type" value="Genomic_DNA"/>
</dbReference>
<evidence type="ECO:0000313" key="2">
    <source>
        <dbReference type="Proteomes" id="UP001057402"/>
    </source>
</evidence>
<dbReference type="Proteomes" id="UP001057402">
    <property type="component" value="Chromosome 1"/>
</dbReference>
<evidence type="ECO:0000313" key="1">
    <source>
        <dbReference type="EMBL" id="KAI4387920.1"/>
    </source>
</evidence>
<gene>
    <name evidence="1" type="ORF">MLD38_000305</name>
</gene>
<accession>A0ACB9SAL0</accession>
<sequence length="1083" mass="118833">MVLGLGQKTRKSGPSVRVDYIVQIQDIRPWPPSQSLRSLRSVVIQWENGEKSSGSTSPVVPSLGTAANDGKIEFNQTFKLGAALFRDPSVRSGDVTRFRKNCVELHLYELRRDKTSKGQLIGTAVVDLADHGVIKESRSVSATMNCQRNFRNTAQPILYLKIHPALKSLGRSSSLDNSSIQALLDKNGGESVSALMKEEYAQEAESTTFTEDDASSQSSVTVPGTPVAHNDTPPPQKEPDEPRDKNENVRRDIDASTIASKPDERLKSTGDLPSIISAENSKPNSSCSSSVDLAADLGNTENRNPSCSSSPGSSGMPSQRKVNSADSSPQFNHTDDKSNAIITNEVCGNEMPNQSETPGGNGLEEIVEASEVKENAQENFIDSSLDSTEVDISAGNIPVAQEHDDRNRTEGNDQVNGEKSIVDDPVDSGEAVERDLADGESSVGSELVERDGTVENNQADGEKSTEVEKVNSGSDADSEQHYTAIDGRENHETKATTTPVERSKYVKSVRSTPDLNRNNGTANGNHLTGDGRENGARSFRINERHVSEYPTKDTRSRLLESKVQQLENKIQMLEGELREAAAIEFALFSVVAEHGSSMAKVHAPARRLSRLYFYACKQRSQSRRASSARSAVSGLVLVAKACGNDVSRLTYWLSNSVMLRVLVKQRIKTMGPSLSSVSRSRTNSYVIDGMETPSLLRWNSPSSNKPDNENFTTSYDWEDPQAFVSALEKVEAWIFSRTVESIWWQTFTPFMQSSTAMLSNVERDIGSSKSNGEVVNDEGQGDYSLETWRTAFKDAFRRLCPVRAGAHECGCQHILLKLVMEQCIARLDVAMFNAILRESPDEMSMDPVSDPISDPKVLPIPPGQSSFGTGAQLKNMIGNWSRCLTELFGGAEDYNSTEEETDDHDDGRNEGSFKCFDLLSAVSDLMMLPKDMLLSESVRKEVCPMFGTSMIRRILCNFVPDEFCPDPIPDAVFESLDAGDHVLGGEDSDVMFPYIPPPTTYVAPSASSINGEAGHLVNGSSMQAKSNNSDDELEELNSPLALISIDQCQPFRGPTKLNWLSKQRGHQDALRYELLRDTWRSSH</sequence>